<keyword evidence="7" id="KW-1185">Reference proteome</keyword>
<organism evidence="6 7">
    <name type="scientific">Saccharopolyspora erythraea (strain ATCC 11635 / DSM 40517 / JCM 4748 / NBRC 13426 / NCIMB 8594 / NRRL 2338)</name>
    <dbReference type="NCBI Taxonomy" id="405948"/>
    <lineage>
        <taxon>Bacteria</taxon>
        <taxon>Bacillati</taxon>
        <taxon>Actinomycetota</taxon>
        <taxon>Actinomycetes</taxon>
        <taxon>Pseudonocardiales</taxon>
        <taxon>Pseudonocardiaceae</taxon>
        <taxon>Saccharopolyspora</taxon>
    </lineage>
</organism>
<dbReference type="InterPro" id="IPR050430">
    <property type="entry name" value="Peptidase_S1"/>
</dbReference>
<dbReference type="InterPro" id="IPR018114">
    <property type="entry name" value="TRYPSIN_HIS"/>
</dbReference>
<accession>A4F927</accession>
<dbReference type="MEROPS" id="S01.102"/>
<name>A4F927_SACEN</name>
<evidence type="ECO:0000256" key="5">
    <source>
        <dbReference type="ARBA" id="ARBA00023157"/>
    </source>
</evidence>
<dbReference type="InterPro" id="IPR033116">
    <property type="entry name" value="TRYPSIN_SER"/>
</dbReference>
<dbReference type="SUPFAM" id="SSF50494">
    <property type="entry name" value="Trypsin-like serine proteases"/>
    <property type="match status" value="1"/>
</dbReference>
<evidence type="ECO:0000256" key="1">
    <source>
        <dbReference type="ARBA" id="ARBA00007664"/>
    </source>
</evidence>
<evidence type="ECO:0000256" key="2">
    <source>
        <dbReference type="ARBA" id="ARBA00022670"/>
    </source>
</evidence>
<evidence type="ECO:0000256" key="3">
    <source>
        <dbReference type="ARBA" id="ARBA00022801"/>
    </source>
</evidence>
<keyword evidence="2 6" id="KW-0645">Protease</keyword>
<reference evidence="6 7" key="1">
    <citation type="journal article" date="2007" name="Nat. Biotechnol.">
        <title>Complete genome sequence of the erythromycin-producing bacterium Saccharopolyspora erythraea NRRL23338.</title>
        <authorList>
            <person name="Oliynyk M."/>
            <person name="Samborskyy M."/>
            <person name="Lester J.B."/>
            <person name="Mironenko T."/>
            <person name="Scott N."/>
            <person name="Dickens S."/>
            <person name="Haydock S.F."/>
            <person name="Leadlay P.F."/>
        </authorList>
    </citation>
    <scope>NUCLEOTIDE SEQUENCE [LARGE SCALE GENOMIC DNA]</scope>
    <source>
        <strain evidence="7">ATCC 11635 / DSM 40517 / JCM 4748 / NBRC 13426 / NCIMB 8594 / NRRL 2338</strain>
    </source>
</reference>
<dbReference type="InterPro" id="IPR001254">
    <property type="entry name" value="Trypsin_dom"/>
</dbReference>
<dbReference type="InterPro" id="IPR009003">
    <property type="entry name" value="Peptidase_S1_PA"/>
</dbReference>
<dbReference type="SMART" id="SM00020">
    <property type="entry name" value="Tryp_SPc"/>
    <property type="match status" value="1"/>
</dbReference>
<dbReference type="FunFam" id="2.40.10.10:FF:000077">
    <property type="entry name" value="Predicted protein"/>
    <property type="match status" value="1"/>
</dbReference>
<dbReference type="OrthoDB" id="1496095at2"/>
<dbReference type="PANTHER" id="PTHR24276:SF98">
    <property type="entry name" value="FI18310P1-RELATED"/>
    <property type="match status" value="1"/>
</dbReference>
<protein>
    <submittedName>
        <fullName evidence="6">Secreted trypsin-like serine protease</fullName>
    </submittedName>
</protein>
<dbReference type="STRING" id="405948.SACE_1227"/>
<evidence type="ECO:0000313" key="6">
    <source>
        <dbReference type="EMBL" id="CAM00552.1"/>
    </source>
</evidence>
<dbReference type="KEGG" id="sen:SACE_1227"/>
<dbReference type="AlphaFoldDB" id="A4F927"/>
<proteinExistence type="inferred from homology"/>
<dbReference type="eggNOG" id="COG5640">
    <property type="taxonomic scope" value="Bacteria"/>
</dbReference>
<dbReference type="PANTHER" id="PTHR24276">
    <property type="entry name" value="POLYSERASE-RELATED"/>
    <property type="match status" value="1"/>
</dbReference>
<keyword evidence="5" id="KW-1015">Disulfide bond</keyword>
<dbReference type="Proteomes" id="UP000006728">
    <property type="component" value="Chromosome"/>
</dbReference>
<dbReference type="Pfam" id="PF00089">
    <property type="entry name" value="Trypsin"/>
    <property type="match status" value="1"/>
</dbReference>
<dbReference type="GO" id="GO:0006508">
    <property type="term" value="P:proteolysis"/>
    <property type="evidence" value="ECO:0007669"/>
    <property type="project" value="UniProtKB-KW"/>
</dbReference>
<comment type="similarity">
    <text evidence="1">Belongs to the peptidase S1 family.</text>
</comment>
<dbReference type="GO" id="GO:0004252">
    <property type="term" value="F:serine-type endopeptidase activity"/>
    <property type="evidence" value="ECO:0007669"/>
    <property type="project" value="InterPro"/>
</dbReference>
<evidence type="ECO:0000313" key="7">
    <source>
        <dbReference type="Proteomes" id="UP000006728"/>
    </source>
</evidence>
<dbReference type="Gene3D" id="2.40.10.10">
    <property type="entry name" value="Trypsin-like serine proteases"/>
    <property type="match status" value="1"/>
</dbReference>
<dbReference type="PROSITE" id="PS50240">
    <property type="entry name" value="TRYPSIN_DOM"/>
    <property type="match status" value="1"/>
</dbReference>
<keyword evidence="4" id="KW-0720">Serine protease</keyword>
<dbReference type="PROSITE" id="PS00134">
    <property type="entry name" value="TRYPSIN_HIS"/>
    <property type="match status" value="1"/>
</dbReference>
<dbReference type="SMR" id="A4F927"/>
<sequence>MIRGSRRLARLAGVTAVALSAFAAASVANATPAPPSDDLGTFIVGGEDANVQDHPFTVALVTPDGQQFCGGTLAAPNKVVTAAHCTVGSQPADINVVSGRTVMSSNEGTVSKVTNVWVHPEYQDAAKGFDVSVLTLEAPVKEAPIELAKADDAGYAPDTAATILGWGNTSEGGQQADHLQKATVPVNSDDTCKQAYGEYTPDAMVCAGVPEGGVDTCQGDSGGPMVVNNKLIGVTSWGEGCARPGKPGVYARVGAYYDVLMEQINAGAVSAR</sequence>
<gene>
    <name evidence="6" type="ordered locus">SACE_1227</name>
</gene>
<dbReference type="HOGENOM" id="CLU_006842_7_0_11"/>
<dbReference type="EMBL" id="AM420293">
    <property type="protein sequence ID" value="CAM00552.1"/>
    <property type="molecule type" value="Genomic_DNA"/>
</dbReference>
<dbReference type="CDD" id="cd00190">
    <property type="entry name" value="Tryp_SPc"/>
    <property type="match status" value="1"/>
</dbReference>
<keyword evidence="3" id="KW-0378">Hydrolase</keyword>
<dbReference type="PROSITE" id="PS00135">
    <property type="entry name" value="TRYPSIN_SER"/>
    <property type="match status" value="1"/>
</dbReference>
<evidence type="ECO:0000256" key="4">
    <source>
        <dbReference type="ARBA" id="ARBA00022825"/>
    </source>
</evidence>
<dbReference type="InterPro" id="IPR001314">
    <property type="entry name" value="Peptidase_S1A"/>
</dbReference>
<dbReference type="RefSeq" id="WP_011873291.1">
    <property type="nucleotide sequence ID" value="NC_009142.1"/>
</dbReference>
<dbReference type="InterPro" id="IPR043504">
    <property type="entry name" value="Peptidase_S1_PA_chymotrypsin"/>
</dbReference>
<dbReference type="PRINTS" id="PR00722">
    <property type="entry name" value="CHYMOTRYPSIN"/>
</dbReference>